<keyword evidence="2 3" id="KW-0413">Isomerase</keyword>
<dbReference type="GO" id="GO:0050100">
    <property type="term" value="F:methylitaconate delta-isomerase activity"/>
    <property type="evidence" value="ECO:0007669"/>
    <property type="project" value="UniProtKB-EC"/>
</dbReference>
<dbReference type="InterPro" id="IPR007400">
    <property type="entry name" value="PrpF-like"/>
</dbReference>
<protein>
    <submittedName>
        <fullName evidence="3">3-methylitaconate isomerase</fullName>
        <ecNumber evidence="3">5.3.3.6</ecNumber>
    </submittedName>
</protein>
<name>A0A380NLL9_9FIRM</name>
<dbReference type="PANTHER" id="PTHR43709">
    <property type="entry name" value="ACONITATE ISOMERASE-RELATED"/>
    <property type="match status" value="1"/>
</dbReference>
<dbReference type="EMBL" id="UHIO01000001">
    <property type="protein sequence ID" value="SUP43791.1"/>
    <property type="molecule type" value="Genomic_DNA"/>
</dbReference>
<organism evidence="3 4">
    <name type="scientific">Veillonella criceti</name>
    <dbReference type="NCBI Taxonomy" id="103891"/>
    <lineage>
        <taxon>Bacteria</taxon>
        <taxon>Bacillati</taxon>
        <taxon>Bacillota</taxon>
        <taxon>Negativicutes</taxon>
        <taxon>Veillonellales</taxon>
        <taxon>Veillonellaceae</taxon>
        <taxon>Veillonella</taxon>
    </lineage>
</organism>
<keyword evidence="4" id="KW-1185">Reference proteome</keyword>
<dbReference type="OrthoDB" id="9779763at2"/>
<accession>A0A380NLL9</accession>
<dbReference type="SUPFAM" id="SSF54506">
    <property type="entry name" value="Diaminopimelate epimerase-like"/>
    <property type="match status" value="2"/>
</dbReference>
<dbReference type="Gene3D" id="3.10.310.10">
    <property type="entry name" value="Diaminopimelate Epimerase, Chain A, domain 1"/>
    <property type="match status" value="2"/>
</dbReference>
<evidence type="ECO:0000313" key="4">
    <source>
        <dbReference type="Proteomes" id="UP000255367"/>
    </source>
</evidence>
<dbReference type="AlphaFoldDB" id="A0A380NLL9"/>
<proteinExistence type="inferred from homology"/>
<gene>
    <name evidence="3" type="primary">mii</name>
    <name evidence="3" type="ORF">NCTC12020_01343</name>
</gene>
<dbReference type="PANTHER" id="PTHR43709:SF2">
    <property type="entry name" value="DUF453 DOMAIN PROTEIN (AFU_ORTHOLOGUE AFUA_6G00360)"/>
    <property type="match status" value="1"/>
</dbReference>
<reference evidence="3 4" key="1">
    <citation type="submission" date="2018-06" db="EMBL/GenBank/DDBJ databases">
        <authorList>
            <consortium name="Pathogen Informatics"/>
            <person name="Doyle S."/>
        </authorList>
    </citation>
    <scope>NUCLEOTIDE SEQUENCE [LARGE SCALE GENOMIC DNA]</scope>
    <source>
        <strain evidence="3 4">NCTC12020</strain>
    </source>
</reference>
<evidence type="ECO:0000256" key="2">
    <source>
        <dbReference type="ARBA" id="ARBA00023235"/>
    </source>
</evidence>
<dbReference type="Pfam" id="PF04303">
    <property type="entry name" value="PrpF"/>
    <property type="match status" value="1"/>
</dbReference>
<evidence type="ECO:0000313" key="3">
    <source>
        <dbReference type="EMBL" id="SUP43791.1"/>
    </source>
</evidence>
<dbReference type="RefSeq" id="WP_115310492.1">
    <property type="nucleotide sequence ID" value="NZ_UHIO01000001.1"/>
</dbReference>
<dbReference type="EC" id="5.3.3.6" evidence="3"/>
<comment type="similarity">
    <text evidence="1">Belongs to the PrpF family.</text>
</comment>
<evidence type="ECO:0000256" key="1">
    <source>
        <dbReference type="ARBA" id="ARBA00007673"/>
    </source>
</evidence>
<sequence length="379" mass="39842">MEGYVKLPVIYMRGGTSKGAYIDIADLPADTKSRDACILSLYGSPDKRQIDGIGGADPLTSKVALVGKSQRTGIDVDYTFGYVGIEEAVVDYEGNCGNMSAGVGVFAIMRGLVTPVEPETVVRIYNTNTDKVIEAHIPVKNGEPSVLGEFAIDGVPGTASKIILYFKDPAGSKTGALLPTGQVKNEITLADGRTISVSLVDAATPAIFVRADALGYIGTELPADIESDPQGLLNILEEIRHKGAVMMGLVDTLESASPAVPKVCMVASAQSYLTVDGREIESDSIDLVARTKALKVIHKAYAVTGGICTATAALIPGTVVNEIVSERAKASHTVVLGHPSGSFSFSIDIKHDGSDYVLYKAGVARTARPIMEGFAYVTV</sequence>
<dbReference type="Proteomes" id="UP000255367">
    <property type="component" value="Unassembled WGS sequence"/>
</dbReference>